<dbReference type="AlphaFoldDB" id="A0A2U8T2A5"/>
<dbReference type="EMBL" id="MH263654">
    <property type="protein sequence ID" value="AWM64260.1"/>
    <property type="molecule type" value="Genomic_DNA"/>
</dbReference>
<evidence type="ECO:0000313" key="1">
    <source>
        <dbReference type="EMBL" id="AWM64260.1"/>
    </source>
</evidence>
<protein>
    <submittedName>
        <fullName evidence="1">Uncharacterized protein</fullName>
    </submittedName>
</protein>
<sequence>MPGTFLVKKYRETASAIETLTMHCRKKRFQRINFAFND</sequence>
<keyword evidence="1" id="KW-0614">Plasmid</keyword>
<reference evidence="1" key="1">
    <citation type="submission" date="2018-04" db="EMBL/GenBank/DDBJ databases">
        <title>Outbreak of blaKPC-2 Positive Klebsiella pneumoniae ST11 in a neonate Unit in China.</title>
        <authorList>
            <person name="Dong D."/>
            <person name="Jia N."/>
            <person name="Zhang H."/>
            <person name="Zhao H."/>
            <person name="Liu Z."/>
            <person name="Zhu Y."/>
        </authorList>
    </citation>
    <scope>NUCLEOTIDE SEQUENCE</scope>
    <source>
        <strain evidence="1">QL24</strain>
        <plasmid evidence="1">pKPN-QL24</plasmid>
    </source>
</reference>
<geneLocation type="plasmid" evidence="1">
    <name>pKPN-QL24</name>
</geneLocation>
<accession>A0A2U8T2A5</accession>
<proteinExistence type="predicted"/>
<organism evidence="1">
    <name type="scientific">Klebsiella pneumoniae</name>
    <dbReference type="NCBI Taxonomy" id="573"/>
    <lineage>
        <taxon>Bacteria</taxon>
        <taxon>Pseudomonadati</taxon>
        <taxon>Pseudomonadota</taxon>
        <taxon>Gammaproteobacteria</taxon>
        <taxon>Enterobacterales</taxon>
        <taxon>Enterobacteriaceae</taxon>
        <taxon>Klebsiella/Raoultella group</taxon>
        <taxon>Klebsiella</taxon>
        <taxon>Klebsiella pneumoniae complex</taxon>
    </lineage>
</organism>
<name>A0A2U8T2A5_KLEPN</name>